<accession>A0ABS6Y1G3</accession>
<keyword evidence="3" id="KW-1185">Reference proteome</keyword>
<sequence length="315" mass="36569">MRKITLIIVLTSLIAIKSNAQESRNYDANESYLQMINKDASDTLFEKKEKDLKNITTLDKYLDGQKGGDRWINKAGEKAQDSIRESYETIAKAIYDVEVESNDYKTAINPYNQTDNIILFTKDYGRVRITFGTNKSFITCQGMKNHPYEANLGNNYKYNIINFKLEQDVIVVKTKDLLQEELTDLYLNSNKYRISYKLNSNYNEFRIVEDLIEYINPEINKLLKDKNAVFELDRAHSLKFTKNGEINSTINMNMNNGTNVSYTMNTNGKFYSEKDKAGNRYVLEIIKYENKQLTANLSNKTEKLNKTLTLQNIMN</sequence>
<dbReference type="Proteomes" id="UP000812031">
    <property type="component" value="Unassembled WGS sequence"/>
</dbReference>
<evidence type="ECO:0000313" key="3">
    <source>
        <dbReference type="Proteomes" id="UP000812031"/>
    </source>
</evidence>
<proteinExistence type="predicted"/>
<keyword evidence="1" id="KW-0732">Signal</keyword>
<protein>
    <submittedName>
        <fullName evidence="2">Uncharacterized protein</fullName>
    </submittedName>
</protein>
<comment type="caution">
    <text evidence="2">The sequence shown here is derived from an EMBL/GenBank/DDBJ whole genome shotgun (WGS) entry which is preliminary data.</text>
</comment>
<evidence type="ECO:0000256" key="1">
    <source>
        <dbReference type="SAM" id="SignalP"/>
    </source>
</evidence>
<feature type="signal peptide" evidence="1">
    <location>
        <begin position="1"/>
        <end position="20"/>
    </location>
</feature>
<organism evidence="2 3">
    <name type="scientific">Flavobacterium taihuense</name>
    <dbReference type="NCBI Taxonomy" id="2857508"/>
    <lineage>
        <taxon>Bacteria</taxon>
        <taxon>Pseudomonadati</taxon>
        <taxon>Bacteroidota</taxon>
        <taxon>Flavobacteriia</taxon>
        <taxon>Flavobacteriales</taxon>
        <taxon>Flavobacteriaceae</taxon>
        <taxon>Flavobacterium</taxon>
    </lineage>
</organism>
<evidence type="ECO:0000313" key="2">
    <source>
        <dbReference type="EMBL" id="MBW4362774.1"/>
    </source>
</evidence>
<feature type="chain" id="PRO_5045678968" evidence="1">
    <location>
        <begin position="21"/>
        <end position="315"/>
    </location>
</feature>
<dbReference type="RefSeq" id="WP_219319243.1">
    <property type="nucleotide sequence ID" value="NZ_JAHWYN010000040.1"/>
</dbReference>
<gene>
    <name evidence="2" type="ORF">KZH69_20020</name>
</gene>
<reference evidence="2 3" key="1">
    <citation type="submission" date="2021-07" db="EMBL/GenBank/DDBJ databases">
        <title>Flavobacterium sp. nov. isolated from sediment on the Taihu Lake.</title>
        <authorList>
            <person name="Qu J.-H."/>
        </authorList>
    </citation>
    <scope>NUCLEOTIDE SEQUENCE [LARGE SCALE GENOMIC DNA]</scope>
    <source>
        <strain evidence="2 3">NAS39</strain>
    </source>
</reference>
<name>A0ABS6Y1G3_9FLAO</name>
<dbReference type="EMBL" id="JAHWYN010000040">
    <property type="protein sequence ID" value="MBW4362774.1"/>
    <property type="molecule type" value="Genomic_DNA"/>
</dbReference>